<organism evidence="3 4">
    <name type="scientific">Candidatus Entotheonella gemina</name>
    <dbReference type="NCBI Taxonomy" id="1429439"/>
    <lineage>
        <taxon>Bacteria</taxon>
        <taxon>Pseudomonadati</taxon>
        <taxon>Nitrospinota/Tectimicrobiota group</taxon>
        <taxon>Candidatus Tectimicrobiota</taxon>
        <taxon>Candidatus Entotheonellia</taxon>
        <taxon>Candidatus Entotheonellales</taxon>
        <taxon>Candidatus Entotheonellaceae</taxon>
        <taxon>Candidatus Entotheonella</taxon>
    </lineage>
</organism>
<dbReference type="NCBIfam" id="TIGR02293">
    <property type="entry name" value="TAS_TIGR02293"/>
    <property type="match status" value="1"/>
</dbReference>
<dbReference type="Pfam" id="PF09722">
    <property type="entry name" value="Xre_MbcA_ParS_C"/>
    <property type="match status" value="1"/>
</dbReference>
<dbReference type="AlphaFoldDB" id="W4L740"/>
<keyword evidence="4" id="KW-1185">Reference proteome</keyword>
<dbReference type="EMBL" id="AZHX01002635">
    <property type="protein sequence ID" value="ETW93500.1"/>
    <property type="molecule type" value="Genomic_DNA"/>
</dbReference>
<accession>W4L740</accession>
<comment type="caution">
    <text evidence="3">The sequence shown here is derived from an EMBL/GenBank/DDBJ whole genome shotgun (WGS) entry which is preliminary data.</text>
</comment>
<dbReference type="HOGENOM" id="CLU_109353_3_1_7"/>
<evidence type="ECO:0000259" key="2">
    <source>
        <dbReference type="Pfam" id="PF20432"/>
    </source>
</evidence>
<dbReference type="Pfam" id="PF20432">
    <property type="entry name" value="Xre-like-HTH"/>
    <property type="match status" value="1"/>
</dbReference>
<dbReference type="GO" id="GO:0003677">
    <property type="term" value="F:DNA binding"/>
    <property type="evidence" value="ECO:0007669"/>
    <property type="project" value="InterPro"/>
</dbReference>
<reference evidence="3 4" key="1">
    <citation type="journal article" date="2014" name="Nature">
        <title>An environmental bacterial taxon with a large and distinct metabolic repertoire.</title>
        <authorList>
            <person name="Wilson M.C."/>
            <person name="Mori T."/>
            <person name="Ruckert C."/>
            <person name="Uria A.R."/>
            <person name="Helf M.J."/>
            <person name="Takada K."/>
            <person name="Gernert C."/>
            <person name="Steffens U.A."/>
            <person name="Heycke N."/>
            <person name="Schmitt S."/>
            <person name="Rinke C."/>
            <person name="Helfrich E.J."/>
            <person name="Brachmann A.O."/>
            <person name="Gurgui C."/>
            <person name="Wakimoto T."/>
            <person name="Kracht M."/>
            <person name="Crusemann M."/>
            <person name="Hentschel U."/>
            <person name="Abe I."/>
            <person name="Matsunaga S."/>
            <person name="Kalinowski J."/>
            <person name="Takeyama H."/>
            <person name="Piel J."/>
        </authorList>
    </citation>
    <scope>NUCLEOTIDE SEQUENCE [LARGE SCALE GENOMIC DNA]</scope>
    <source>
        <strain evidence="4">TSY2</strain>
    </source>
</reference>
<sequence>MVLTITTIPADELTELIGIDMDTASGLIAAIRDGLPFDVFVNLQHILELPASSLAALVGIPLRTLNRRKHEGRFKSEESDALLRIARVVSRTLDVFKDRATAILWLKTPEFAFDDVTPLSLLDTEVGAQEVLRLLGQLAHGVFP</sequence>
<evidence type="ECO:0000313" key="4">
    <source>
        <dbReference type="Proteomes" id="UP000019140"/>
    </source>
</evidence>
<dbReference type="InterPro" id="IPR011979">
    <property type="entry name" value="Antitox_Xre"/>
</dbReference>
<feature type="domain" description="Antitoxin Xre-like helix-turn-helix" evidence="2">
    <location>
        <begin position="27"/>
        <end position="87"/>
    </location>
</feature>
<evidence type="ECO:0000259" key="1">
    <source>
        <dbReference type="Pfam" id="PF09722"/>
    </source>
</evidence>
<feature type="domain" description="Antitoxin Xre/MbcA/ParS-like toxin-binding" evidence="1">
    <location>
        <begin position="94"/>
        <end position="141"/>
    </location>
</feature>
<name>W4L740_9BACT</name>
<evidence type="ECO:0000313" key="3">
    <source>
        <dbReference type="EMBL" id="ETW93500.1"/>
    </source>
</evidence>
<proteinExistence type="predicted"/>
<gene>
    <name evidence="3" type="ORF">ETSY2_51315</name>
</gene>
<dbReference type="InterPro" id="IPR046847">
    <property type="entry name" value="Xre-like_HTH"/>
</dbReference>
<dbReference type="PATRIC" id="fig|1429439.4.peg.8397"/>
<dbReference type="InterPro" id="IPR024467">
    <property type="entry name" value="Xre/MbcA/ParS-like_toxin-bd"/>
</dbReference>
<dbReference type="Proteomes" id="UP000019140">
    <property type="component" value="Unassembled WGS sequence"/>
</dbReference>
<protein>
    <submittedName>
        <fullName evidence="3">Uncharacterized protein</fullName>
    </submittedName>
</protein>